<feature type="compositionally biased region" description="Low complexity" evidence="1">
    <location>
        <begin position="411"/>
        <end position="423"/>
    </location>
</feature>
<evidence type="ECO:0000313" key="3">
    <source>
        <dbReference type="Proteomes" id="UP000218209"/>
    </source>
</evidence>
<dbReference type="EMBL" id="KV919021">
    <property type="protein sequence ID" value="OSX73069.1"/>
    <property type="molecule type" value="Genomic_DNA"/>
</dbReference>
<feature type="compositionally biased region" description="Gly residues" evidence="1">
    <location>
        <begin position="328"/>
        <end position="343"/>
    </location>
</feature>
<feature type="compositionally biased region" description="Low complexity" evidence="1">
    <location>
        <begin position="635"/>
        <end position="646"/>
    </location>
</feature>
<feature type="region of interest" description="Disordered" evidence="1">
    <location>
        <begin position="592"/>
        <end position="664"/>
    </location>
</feature>
<feature type="compositionally biased region" description="Low complexity" evidence="1">
    <location>
        <begin position="359"/>
        <end position="370"/>
    </location>
</feature>
<evidence type="ECO:0000256" key="1">
    <source>
        <dbReference type="SAM" id="MobiDB-lite"/>
    </source>
</evidence>
<feature type="region of interest" description="Disordered" evidence="1">
    <location>
        <begin position="246"/>
        <end position="289"/>
    </location>
</feature>
<name>A0A1X6NWR6_PORUM</name>
<organism evidence="2 3">
    <name type="scientific">Porphyra umbilicalis</name>
    <name type="common">Purple laver</name>
    <name type="synonym">Red alga</name>
    <dbReference type="NCBI Taxonomy" id="2786"/>
    <lineage>
        <taxon>Eukaryota</taxon>
        <taxon>Rhodophyta</taxon>
        <taxon>Bangiophyceae</taxon>
        <taxon>Bangiales</taxon>
        <taxon>Bangiaceae</taxon>
        <taxon>Porphyra</taxon>
    </lineage>
</organism>
<accession>A0A1X6NWR6</accession>
<reference evidence="2 3" key="1">
    <citation type="submission" date="2017-03" db="EMBL/GenBank/DDBJ databases">
        <title>WGS assembly of Porphyra umbilicalis.</title>
        <authorList>
            <person name="Brawley S.H."/>
            <person name="Blouin N.A."/>
            <person name="Ficko-Blean E."/>
            <person name="Wheeler G.L."/>
            <person name="Lohr M."/>
            <person name="Goodson H.V."/>
            <person name="Jenkins J.W."/>
            <person name="Blaby-Haas C.E."/>
            <person name="Helliwell K.E."/>
            <person name="Chan C."/>
            <person name="Marriage T."/>
            <person name="Bhattacharya D."/>
            <person name="Klein A.S."/>
            <person name="Badis Y."/>
            <person name="Brodie J."/>
            <person name="Cao Y."/>
            <person name="Collen J."/>
            <person name="Dittami S.M."/>
            <person name="Gachon C.M."/>
            <person name="Green B.R."/>
            <person name="Karpowicz S."/>
            <person name="Kim J.W."/>
            <person name="Kudahl U."/>
            <person name="Lin S."/>
            <person name="Michel G."/>
            <person name="Mittag M."/>
            <person name="Olson B.J."/>
            <person name="Pangilinan J."/>
            <person name="Peng Y."/>
            <person name="Qiu H."/>
            <person name="Shu S."/>
            <person name="Singer J.T."/>
            <person name="Smith A.G."/>
            <person name="Sprecher B.N."/>
            <person name="Wagner V."/>
            <person name="Wang W."/>
            <person name="Wang Z.-Y."/>
            <person name="Yan J."/>
            <person name="Yarish C."/>
            <person name="Zoeuner-Riek S."/>
            <person name="Zhuang Y."/>
            <person name="Zou Y."/>
            <person name="Lindquist E.A."/>
            <person name="Grimwood J."/>
            <person name="Barry K."/>
            <person name="Rokhsar D.S."/>
            <person name="Schmutz J."/>
            <person name="Stiller J.W."/>
            <person name="Grossman A.R."/>
            <person name="Prochnik S.E."/>
        </authorList>
    </citation>
    <scope>NUCLEOTIDE SEQUENCE [LARGE SCALE GENOMIC DNA]</scope>
    <source>
        <strain evidence="2">4086291</strain>
    </source>
</reference>
<feature type="compositionally biased region" description="Gly residues" evidence="1">
    <location>
        <begin position="595"/>
        <end position="609"/>
    </location>
</feature>
<gene>
    <name evidence="2" type="ORF">BU14_0381s0010</name>
</gene>
<feature type="compositionally biased region" description="Low complexity" evidence="1">
    <location>
        <begin position="432"/>
        <end position="444"/>
    </location>
</feature>
<dbReference type="Proteomes" id="UP000218209">
    <property type="component" value="Unassembled WGS sequence"/>
</dbReference>
<sequence>MVCLLCGFDLGKDADGNNIKGNHSQRTCTMRSMPCMYQLSPTSKFFKPGGTVSCLDKGCVHELTCPRCRAVGHLPHTLRITDELYARNNAGDPIRVKEAGFVERASDYMCRTLDDHHAAELKADVVGKAYRHHAEKNRLAGTAAAIAGNLYQSGLHVSSSATANLMEASGTAAASLAPANRGQFDRASTALQNRSNTAVEASLLAAGGTVGRDAVAAGGALAAAAAGRAAAGGAVGVGRADGAAAAAAPGGMPPSSLVSGGTIRRGTAPPAGRAVRGRRGGRGGSSSTDGAAHVLGATAAAAAAGAASAASAVAAAIAGVAGAAPSAVGGGSSPGATGRGGTNARGRGRGRGRGGRGSARGAATAGSSSSRGGGSAGGENVFPSVVDLMRQQQTRSAAEADRHAQSLMEMTTSGSGSTRWTGSPGRGGGAGAAAAGGVPGTASAPAKHLMWPPGRRDQFLAHHVFESAYVSQLSARELALVALEQDVGSGPQALYPELESQLISAAEGNFLFGASITCGAVSAAEFAERLCSTRVNVDNSILLVMLAQWMETFVRDQRRISAAAAAGSAAVEGTGLWEEDVDDEQSNIAQLERLGGCGTDRGAGRGSGGDSRRGAGRGAGGGAVAERHSMGRGAGHAAARRVVVSDSDGEDDDGDEDDGEGDDF</sequence>
<protein>
    <submittedName>
        <fullName evidence="2">Uncharacterized protein</fullName>
    </submittedName>
</protein>
<feature type="compositionally biased region" description="Acidic residues" evidence="1">
    <location>
        <begin position="647"/>
        <end position="664"/>
    </location>
</feature>
<feature type="compositionally biased region" description="Low complexity" evidence="1">
    <location>
        <begin position="264"/>
        <end position="274"/>
    </location>
</feature>
<feature type="region of interest" description="Disordered" evidence="1">
    <location>
        <begin position="324"/>
        <end position="381"/>
    </location>
</feature>
<proteinExistence type="predicted"/>
<dbReference type="AlphaFoldDB" id="A0A1X6NWR6"/>
<evidence type="ECO:0000313" key="2">
    <source>
        <dbReference type="EMBL" id="OSX73069.1"/>
    </source>
</evidence>
<keyword evidence="3" id="KW-1185">Reference proteome</keyword>
<feature type="region of interest" description="Disordered" evidence="1">
    <location>
        <begin position="409"/>
        <end position="444"/>
    </location>
</feature>